<accession>A0A7I9VJK3</accession>
<dbReference type="RefSeq" id="WP_176063373.1">
    <property type="nucleotide sequence ID" value="NZ_BJTG01000002.1"/>
</dbReference>
<protein>
    <recommendedName>
        <fullName evidence="4">Glycosyltransferase RgtA/B/C/D-like domain-containing protein</fullName>
    </recommendedName>
</protein>
<sequence>MPPLTPTAPRLPQLEPAVPAAAPRHRAALAFGLLALLLLLRTGYGLVSEFWFEDELQVYLLGLKYATTGAWPYFGPDVVYTRSQIPGALQALLVGLPLRWLRLPEAPCLALNLLSFAALAALAARATRWFPGLPRWFVWGWALTCPWTLVYGTRVVNPSYVLPFAVLFFVPLLDTLPVFPGPRLRPGLAFALQGLATTCILQLHLSWVLLPPFTAAALLLAWREAGPRAAVSRAASWAAGAAAGAALLVPTFLRYGASGTGGVEHNVALHPRALLELPALVQRFVSFGAFEVPYMLGGDRAQRVAVLAAHPWVIPFAAALFAAFLLQVALYVLSLLRRGAAAWTRLRDLVLACLALLAAGFLFSVKGPSSHTFYVLFPVALLWSFACLQRALAARARLRVALALLLACGAVFHAALALEHYRHRSLYRDRDRVVRALEARDHRLLGTRRAEAWGRGY</sequence>
<keyword evidence="1" id="KW-0812">Transmembrane</keyword>
<dbReference type="EMBL" id="BJTG01000002">
    <property type="protein sequence ID" value="GEJ56157.1"/>
    <property type="molecule type" value="Genomic_DNA"/>
</dbReference>
<comment type="caution">
    <text evidence="2">The sequence shown here is derived from an EMBL/GenBank/DDBJ whole genome shotgun (WGS) entry which is preliminary data.</text>
</comment>
<dbReference type="AlphaFoldDB" id="A0A7I9VJK3"/>
<feature type="transmembrane region" description="Helical" evidence="1">
    <location>
        <begin position="160"/>
        <end position="180"/>
    </location>
</feature>
<evidence type="ECO:0000256" key="1">
    <source>
        <dbReference type="SAM" id="Phobius"/>
    </source>
</evidence>
<feature type="transmembrane region" description="Helical" evidence="1">
    <location>
        <begin position="348"/>
        <end position="365"/>
    </location>
</feature>
<gene>
    <name evidence="2" type="ORF">AMYX_08980</name>
</gene>
<reference evidence="3" key="1">
    <citation type="journal article" date="2020" name="Appl. Environ. Microbiol.">
        <title>Diazotrophic Anaeromyxobacter Isolates from Soils.</title>
        <authorList>
            <person name="Masuda Y."/>
            <person name="Yamanaka H."/>
            <person name="Xu Z.X."/>
            <person name="Shiratori Y."/>
            <person name="Aono T."/>
            <person name="Amachi S."/>
            <person name="Senoo K."/>
            <person name="Itoh H."/>
        </authorList>
    </citation>
    <scope>NUCLEOTIDE SEQUENCE [LARGE SCALE GENOMIC DNA]</scope>
    <source>
        <strain evidence="3">R267</strain>
    </source>
</reference>
<keyword evidence="3" id="KW-1185">Reference proteome</keyword>
<keyword evidence="1" id="KW-0472">Membrane</keyword>
<name>A0A7I9VJK3_9BACT</name>
<feature type="transmembrane region" description="Helical" evidence="1">
    <location>
        <begin position="400"/>
        <end position="418"/>
    </location>
</feature>
<organism evidence="2 3">
    <name type="scientific">Anaeromyxobacter diazotrophicus</name>
    <dbReference type="NCBI Taxonomy" id="2590199"/>
    <lineage>
        <taxon>Bacteria</taxon>
        <taxon>Pseudomonadati</taxon>
        <taxon>Myxococcota</taxon>
        <taxon>Myxococcia</taxon>
        <taxon>Myxococcales</taxon>
        <taxon>Cystobacterineae</taxon>
        <taxon>Anaeromyxobacteraceae</taxon>
        <taxon>Anaeromyxobacter</taxon>
    </lineage>
</organism>
<evidence type="ECO:0000313" key="3">
    <source>
        <dbReference type="Proteomes" id="UP000503640"/>
    </source>
</evidence>
<proteinExistence type="predicted"/>
<evidence type="ECO:0008006" key="4">
    <source>
        <dbReference type="Google" id="ProtNLM"/>
    </source>
</evidence>
<feature type="transmembrane region" description="Helical" evidence="1">
    <location>
        <begin position="234"/>
        <end position="253"/>
    </location>
</feature>
<feature type="transmembrane region" description="Helical" evidence="1">
    <location>
        <begin position="27"/>
        <end position="47"/>
    </location>
</feature>
<keyword evidence="1" id="KW-1133">Transmembrane helix</keyword>
<dbReference type="Proteomes" id="UP000503640">
    <property type="component" value="Unassembled WGS sequence"/>
</dbReference>
<feature type="transmembrane region" description="Helical" evidence="1">
    <location>
        <begin position="200"/>
        <end position="222"/>
    </location>
</feature>
<evidence type="ECO:0000313" key="2">
    <source>
        <dbReference type="EMBL" id="GEJ56157.1"/>
    </source>
</evidence>
<feature type="transmembrane region" description="Helical" evidence="1">
    <location>
        <begin position="312"/>
        <end position="336"/>
    </location>
</feature>
<feature type="transmembrane region" description="Helical" evidence="1">
    <location>
        <begin position="371"/>
        <end position="388"/>
    </location>
</feature>
<feature type="transmembrane region" description="Helical" evidence="1">
    <location>
        <begin position="136"/>
        <end position="153"/>
    </location>
</feature>